<dbReference type="Gene3D" id="2.160.20.10">
    <property type="entry name" value="Single-stranded right-handed beta-helix, Pectin lyase-like"/>
    <property type="match status" value="1"/>
</dbReference>
<accession>A0A6A8GAC0</accession>
<gene>
    <name evidence="2" type="ORF">GJR99_16460</name>
</gene>
<evidence type="ECO:0000256" key="1">
    <source>
        <dbReference type="SAM" id="MobiDB-lite"/>
    </source>
</evidence>
<protein>
    <recommendedName>
        <fullName evidence="4">Pectate lyase superfamily protein domain-containing protein</fullName>
    </recommendedName>
</protein>
<evidence type="ECO:0000313" key="2">
    <source>
        <dbReference type="EMBL" id="MRW98160.1"/>
    </source>
</evidence>
<dbReference type="OrthoDB" id="202667at2157"/>
<organism evidence="2 3">
    <name type="scientific">Haloferax marinum</name>
    <dbReference type="NCBI Taxonomy" id="2666143"/>
    <lineage>
        <taxon>Archaea</taxon>
        <taxon>Methanobacteriati</taxon>
        <taxon>Methanobacteriota</taxon>
        <taxon>Stenosarchaea group</taxon>
        <taxon>Halobacteria</taxon>
        <taxon>Halobacteriales</taxon>
        <taxon>Haloferacaceae</taxon>
        <taxon>Haloferax</taxon>
    </lineage>
</organism>
<dbReference type="InterPro" id="IPR011050">
    <property type="entry name" value="Pectin_lyase_fold/virulence"/>
</dbReference>
<feature type="compositionally biased region" description="Low complexity" evidence="1">
    <location>
        <begin position="596"/>
        <end position="609"/>
    </location>
</feature>
<proteinExistence type="predicted"/>
<feature type="compositionally biased region" description="Low complexity" evidence="1">
    <location>
        <begin position="464"/>
        <end position="473"/>
    </location>
</feature>
<feature type="compositionally biased region" description="Low complexity" evidence="1">
    <location>
        <begin position="437"/>
        <end position="457"/>
    </location>
</feature>
<feature type="compositionally biased region" description="Low complexity" evidence="1">
    <location>
        <begin position="580"/>
        <end position="589"/>
    </location>
</feature>
<dbReference type="SUPFAM" id="SSF51126">
    <property type="entry name" value="Pectin lyase-like"/>
    <property type="match status" value="1"/>
</dbReference>
<sequence>MGATSAVVENAAAAQTVRGITFDRVLNAADFCDTSGNSDCSGAIESRLNSGTLIKFPKGTYKIANSIYPGGPSNVGMIAEDGATLKIPANTEPTVFLNKGGRNVLFEGFTIDQTASGAFANMKFLCERNAQIRDIEIVGRAPAADHRLDQHILCDVHDPNGTSVIERFVAKDGGVLGEYRNSAGGIQATPAHHGTLKIIDCHIEEMSNSAIYATRNDGNIQIEGGVYRNNDVSQVRFMGPNSYVDGALIEIDMSKANNPGTPRKMRGVWIETKQSKFDGTKNGGYVRNSTLIVRDSPNTIEAIDLDETGGWLEVENCDFIIDRDGSRAITGYKPTDKASNYPKAPKPWDLKVTNCTVKGTAANRESVKVVGRPSSSVENVCIQQTASGRDGVTVVDAPDCFVGNSTINVAGQPVNEVDVNVQTTDIQTSGSCSLTVDSGTDSTTDSSTDSGTDSTTDSTDDSTTDSTTDSSTDSTDDSTTDSTSDSNTHELVIDGDGSSQLTNYEFTVSGSVEQTDDPGEDNVVGSTVSGAVAAGLDSFDYTGEITAFTIDGPAKIYVDGSQVDPASLGGSTDSTDDSTTDSSTDSSTDSTDDSTTDSSTDSSTDSTTTHELVIDGEGRSDLTNYEFTVSGSVEQTDDPGEDNVSGSSVTGAVGGGLDSFDYTGEITSFSIDGPAKVTVDGQEVDPATLDGSTDSSSDSDQTVETVSKLTIDGMGTDDLAHYRFSVSGSVKQVDDPGEDTVVKNKVRGATRRGIDEFEFTGQITSFALKGPARVYLDDTKVDPDTLG</sequence>
<dbReference type="InterPro" id="IPR012334">
    <property type="entry name" value="Pectin_lyas_fold"/>
</dbReference>
<evidence type="ECO:0008006" key="4">
    <source>
        <dbReference type="Google" id="ProtNLM"/>
    </source>
</evidence>
<dbReference type="EMBL" id="WKJQ01000002">
    <property type="protein sequence ID" value="MRW98160.1"/>
    <property type="molecule type" value="Genomic_DNA"/>
</dbReference>
<feature type="region of interest" description="Disordered" evidence="1">
    <location>
        <begin position="684"/>
        <end position="703"/>
    </location>
</feature>
<feature type="region of interest" description="Disordered" evidence="1">
    <location>
        <begin position="429"/>
        <end position="501"/>
    </location>
</feature>
<reference evidence="2 3" key="1">
    <citation type="submission" date="2019-11" db="EMBL/GenBank/DDBJ databases">
        <title>Whole genome sequence of Haloferax sp. MBLA0078.</title>
        <authorList>
            <person name="Seo M.-J."/>
            <person name="Cho E.-S."/>
        </authorList>
    </citation>
    <scope>NUCLEOTIDE SEQUENCE [LARGE SCALE GENOMIC DNA]</scope>
    <source>
        <strain evidence="2 3">MBLA0078</strain>
    </source>
</reference>
<feature type="region of interest" description="Disordered" evidence="1">
    <location>
        <begin position="566"/>
        <end position="621"/>
    </location>
</feature>
<feature type="compositionally biased region" description="Low complexity" evidence="1">
    <location>
        <begin position="688"/>
        <end position="703"/>
    </location>
</feature>
<dbReference type="Proteomes" id="UP000443423">
    <property type="component" value="Unassembled WGS sequence"/>
</dbReference>
<dbReference type="AlphaFoldDB" id="A0A6A8GAC0"/>
<comment type="caution">
    <text evidence="2">The sequence shown here is derived from an EMBL/GenBank/DDBJ whole genome shotgun (WGS) entry which is preliminary data.</text>
</comment>
<keyword evidence="3" id="KW-1185">Reference proteome</keyword>
<name>A0A6A8GAC0_9EURY</name>
<evidence type="ECO:0000313" key="3">
    <source>
        <dbReference type="Proteomes" id="UP000443423"/>
    </source>
</evidence>
<dbReference type="RefSeq" id="WP_151114145.1">
    <property type="nucleotide sequence ID" value="NZ_WKJQ01000002.1"/>
</dbReference>